<dbReference type="AlphaFoldDB" id="A0A4P6M2D0"/>
<evidence type="ECO:0000259" key="3">
    <source>
        <dbReference type="PROSITE" id="PS50977"/>
    </source>
</evidence>
<dbReference type="GO" id="GO:0003677">
    <property type="term" value="F:DNA binding"/>
    <property type="evidence" value="ECO:0007669"/>
    <property type="project" value="UniProtKB-UniRule"/>
</dbReference>
<evidence type="ECO:0000313" key="4">
    <source>
        <dbReference type="EMBL" id="QBE97593.1"/>
    </source>
</evidence>
<sequence length="197" mass="23139">MQTKKDEIRKTILEAAQKEFLIHGYEGASMRTIAKKANTTLGNIYHYYENKEAILEELMREPVEKVKKMIDDHMKLQDELFTMSEMQGFLNDLDNLMDYHEMQCLMDERLVILFDLRTTRFVKIRDDAIHKFKQHLAWHLGMDDDDSAYVDIIMNTFIACVRHVLSEHKGTEESKKEFVKVFKVLCAGVLSNGKEEK</sequence>
<organism evidence="4 5">
    <name type="scientific">Blautia producta</name>
    <dbReference type="NCBI Taxonomy" id="33035"/>
    <lineage>
        <taxon>Bacteria</taxon>
        <taxon>Bacillati</taxon>
        <taxon>Bacillota</taxon>
        <taxon>Clostridia</taxon>
        <taxon>Lachnospirales</taxon>
        <taxon>Lachnospiraceae</taxon>
        <taxon>Blautia</taxon>
    </lineage>
</organism>
<dbReference type="SUPFAM" id="SSF46689">
    <property type="entry name" value="Homeodomain-like"/>
    <property type="match status" value="1"/>
</dbReference>
<gene>
    <name evidence="4" type="primary">acnR</name>
    <name evidence="4" type="ORF">PMF13cell1_03156</name>
</gene>
<dbReference type="Gene3D" id="1.10.357.10">
    <property type="entry name" value="Tetracycline Repressor, domain 2"/>
    <property type="match status" value="1"/>
</dbReference>
<dbReference type="Pfam" id="PF00440">
    <property type="entry name" value="TetR_N"/>
    <property type="match status" value="1"/>
</dbReference>
<reference evidence="4 5" key="1">
    <citation type="submission" date="2019-01" db="EMBL/GenBank/DDBJ databases">
        <title>PMF-metabolizing Aryl O-demethylase.</title>
        <authorList>
            <person name="Kim M."/>
        </authorList>
    </citation>
    <scope>NUCLEOTIDE SEQUENCE [LARGE SCALE GENOMIC DNA]</scope>
    <source>
        <strain evidence="4 5">PMF1</strain>
    </source>
</reference>
<dbReference type="PRINTS" id="PR00455">
    <property type="entry name" value="HTHTETR"/>
</dbReference>
<dbReference type="PANTHER" id="PTHR43479:SF11">
    <property type="entry name" value="ACREF_ENVCD OPERON REPRESSOR-RELATED"/>
    <property type="match status" value="1"/>
</dbReference>
<dbReference type="RefSeq" id="WP_130181307.1">
    <property type="nucleotide sequence ID" value="NZ_CP035945.1"/>
</dbReference>
<keyword evidence="1 2" id="KW-0238">DNA-binding</keyword>
<feature type="DNA-binding region" description="H-T-H motif" evidence="2">
    <location>
        <begin position="29"/>
        <end position="48"/>
    </location>
</feature>
<dbReference type="KEGG" id="bpro:PMF13cell1_03156"/>
<dbReference type="InterPro" id="IPR001647">
    <property type="entry name" value="HTH_TetR"/>
</dbReference>
<protein>
    <submittedName>
        <fullName evidence="4">HTH-type transcriptional repressor AcnR</fullName>
    </submittedName>
</protein>
<evidence type="ECO:0000256" key="2">
    <source>
        <dbReference type="PROSITE-ProRule" id="PRU00335"/>
    </source>
</evidence>
<dbReference type="PANTHER" id="PTHR43479">
    <property type="entry name" value="ACREF/ENVCD OPERON REPRESSOR-RELATED"/>
    <property type="match status" value="1"/>
</dbReference>
<name>A0A4P6M2D0_9FIRM</name>
<proteinExistence type="predicted"/>
<dbReference type="Proteomes" id="UP000289794">
    <property type="component" value="Chromosome"/>
</dbReference>
<evidence type="ECO:0000313" key="5">
    <source>
        <dbReference type="Proteomes" id="UP000289794"/>
    </source>
</evidence>
<evidence type="ECO:0000256" key="1">
    <source>
        <dbReference type="ARBA" id="ARBA00023125"/>
    </source>
</evidence>
<feature type="domain" description="HTH tetR-type" evidence="3">
    <location>
        <begin position="6"/>
        <end position="66"/>
    </location>
</feature>
<dbReference type="InterPro" id="IPR009057">
    <property type="entry name" value="Homeodomain-like_sf"/>
</dbReference>
<dbReference type="EMBL" id="CP035945">
    <property type="protein sequence ID" value="QBE97593.1"/>
    <property type="molecule type" value="Genomic_DNA"/>
</dbReference>
<accession>A0A4P6M2D0</accession>
<dbReference type="InterPro" id="IPR050624">
    <property type="entry name" value="HTH-type_Tx_Regulator"/>
</dbReference>
<dbReference type="PROSITE" id="PS50977">
    <property type="entry name" value="HTH_TETR_2"/>
    <property type="match status" value="1"/>
</dbReference>